<dbReference type="RefSeq" id="WP_090399665.1">
    <property type="nucleotide sequence ID" value="NZ_FNEN01000020.1"/>
</dbReference>
<protein>
    <submittedName>
        <fullName evidence="2">Uncharacterized protein</fullName>
    </submittedName>
</protein>
<dbReference type="EMBL" id="FNEN01000020">
    <property type="protein sequence ID" value="SDJ19990.1"/>
    <property type="molecule type" value="Genomic_DNA"/>
</dbReference>
<evidence type="ECO:0000313" key="2">
    <source>
        <dbReference type="EMBL" id="SDJ19990.1"/>
    </source>
</evidence>
<gene>
    <name evidence="2" type="ORF">SAMN04488123_12026</name>
</gene>
<reference evidence="2 3" key="1">
    <citation type="submission" date="2016-10" db="EMBL/GenBank/DDBJ databases">
        <authorList>
            <person name="de Groot N.N."/>
        </authorList>
    </citation>
    <scope>NUCLEOTIDE SEQUENCE [LARGE SCALE GENOMIC DNA]</scope>
    <source>
        <strain evidence="2 3">DSM 21771</strain>
    </source>
</reference>
<dbReference type="Proteomes" id="UP000198853">
    <property type="component" value="Unassembled WGS sequence"/>
</dbReference>
<name>A0A1G8RUI2_9BACI</name>
<evidence type="ECO:0000256" key="1">
    <source>
        <dbReference type="SAM" id="MobiDB-lite"/>
    </source>
</evidence>
<proteinExistence type="predicted"/>
<sequence>MDKQEKQLKRIADSLEELVKLEKDKRRATKSIAKEASESIGKQTKESAGLAATELETMENVR</sequence>
<keyword evidence="3" id="KW-1185">Reference proteome</keyword>
<organism evidence="2 3">
    <name type="scientific">Natribacillus halophilus</name>
    <dbReference type="NCBI Taxonomy" id="549003"/>
    <lineage>
        <taxon>Bacteria</taxon>
        <taxon>Bacillati</taxon>
        <taxon>Bacillota</taxon>
        <taxon>Bacilli</taxon>
        <taxon>Bacillales</taxon>
        <taxon>Bacillaceae</taxon>
        <taxon>Natribacillus</taxon>
    </lineage>
</organism>
<dbReference type="AlphaFoldDB" id="A0A1G8RUI2"/>
<feature type="region of interest" description="Disordered" evidence="1">
    <location>
        <begin position="24"/>
        <end position="62"/>
    </location>
</feature>
<evidence type="ECO:0000313" key="3">
    <source>
        <dbReference type="Proteomes" id="UP000198853"/>
    </source>
</evidence>
<accession>A0A1G8RUI2</accession>